<feature type="compositionally biased region" description="Basic and acidic residues" evidence="1">
    <location>
        <begin position="166"/>
        <end position="177"/>
    </location>
</feature>
<reference evidence="3 4" key="1">
    <citation type="submission" date="2021-01" db="EMBL/GenBank/DDBJ databases">
        <title>Sequencing the genomes of 1000 actinobacteria strains.</title>
        <authorList>
            <person name="Klenk H.-P."/>
        </authorList>
    </citation>
    <scope>NUCLEOTIDE SEQUENCE [LARGE SCALE GENOMIC DNA]</scope>
    <source>
        <strain evidence="3 4">DSM 46000</strain>
    </source>
</reference>
<sequence>MAGDEVRRKAISDELDRLEERAMWSAQGQFERSKVWRGVNLWIGAPSAVCAAIAGGLTLATDSLNLIGGILALAAAAGGGVLTAVNAAARADRASTAGNAYLEIQTAARQARLIDLPTLEIEDARQVLSELTARIDEQNKSAEPTSKGNYLRASRNIEAGGQDYDVDNRARTGGESG</sequence>
<proteinExistence type="predicted"/>
<comment type="caution">
    <text evidence="3">The sequence shown here is derived from an EMBL/GenBank/DDBJ whole genome shotgun (WGS) entry which is preliminary data.</text>
</comment>
<organism evidence="3 4">
    <name type="scientific">Oerskovia jenensis</name>
    <dbReference type="NCBI Taxonomy" id="162169"/>
    <lineage>
        <taxon>Bacteria</taxon>
        <taxon>Bacillati</taxon>
        <taxon>Actinomycetota</taxon>
        <taxon>Actinomycetes</taxon>
        <taxon>Micrococcales</taxon>
        <taxon>Cellulomonadaceae</taxon>
        <taxon>Oerskovia</taxon>
    </lineage>
</organism>
<evidence type="ECO:0000256" key="2">
    <source>
        <dbReference type="SAM" id="Phobius"/>
    </source>
</evidence>
<keyword evidence="2" id="KW-1133">Transmembrane helix</keyword>
<dbReference type="NCBIfam" id="NF033632">
    <property type="entry name" value="SLATT_4"/>
    <property type="match status" value="1"/>
</dbReference>
<feature type="region of interest" description="Disordered" evidence="1">
    <location>
        <begin position="138"/>
        <end position="177"/>
    </location>
</feature>
<keyword evidence="2" id="KW-0812">Transmembrane</keyword>
<keyword evidence="2" id="KW-0472">Membrane</keyword>
<feature type="transmembrane region" description="Helical" evidence="2">
    <location>
        <begin position="66"/>
        <end position="85"/>
    </location>
</feature>
<dbReference type="EMBL" id="JAFBBO010000001">
    <property type="protein sequence ID" value="MBM7480140.1"/>
    <property type="molecule type" value="Genomic_DNA"/>
</dbReference>
<evidence type="ECO:0000313" key="4">
    <source>
        <dbReference type="Proteomes" id="UP000698059"/>
    </source>
</evidence>
<dbReference type="Proteomes" id="UP000698059">
    <property type="component" value="Unassembled WGS sequence"/>
</dbReference>
<evidence type="ECO:0000256" key="1">
    <source>
        <dbReference type="SAM" id="MobiDB-lite"/>
    </source>
</evidence>
<feature type="transmembrane region" description="Helical" evidence="2">
    <location>
        <begin position="39"/>
        <end position="60"/>
    </location>
</feature>
<evidence type="ECO:0008006" key="5">
    <source>
        <dbReference type="Google" id="ProtNLM"/>
    </source>
</evidence>
<dbReference type="RefSeq" id="WP_205307955.1">
    <property type="nucleotide sequence ID" value="NZ_BAAAVF010000007.1"/>
</dbReference>
<gene>
    <name evidence="3" type="ORF">JOD49_003060</name>
</gene>
<accession>A0ABS2LIC6</accession>
<evidence type="ECO:0000313" key="3">
    <source>
        <dbReference type="EMBL" id="MBM7480140.1"/>
    </source>
</evidence>
<protein>
    <recommendedName>
        <fullName evidence="5">SLATT domain-containing protein</fullName>
    </recommendedName>
</protein>
<keyword evidence="4" id="KW-1185">Reference proteome</keyword>
<name>A0ABS2LIC6_9CELL</name>